<dbReference type="InterPro" id="IPR054485">
    <property type="entry name" value="FlK-like_dom"/>
</dbReference>
<accession>A0A937A987</accession>
<feature type="domain" description="Fluoroacetyl-CoA-specific thioesterase-like" evidence="1">
    <location>
        <begin position="17"/>
        <end position="119"/>
    </location>
</feature>
<name>A0A937A987_9BACT</name>
<gene>
    <name evidence="2" type="ORF">JKP34_11880</name>
</gene>
<dbReference type="InterPro" id="IPR029069">
    <property type="entry name" value="HotDog_dom_sf"/>
</dbReference>
<dbReference type="SUPFAM" id="SSF54637">
    <property type="entry name" value="Thioesterase/thiol ester dehydrase-isomerase"/>
    <property type="match status" value="1"/>
</dbReference>
<reference evidence="2" key="1">
    <citation type="submission" date="2021-01" db="EMBL/GenBank/DDBJ databases">
        <title>Marivirga sp. nov., isolated from intertidal surface sediments.</title>
        <authorList>
            <person name="Zhang M."/>
        </authorList>
    </citation>
    <scope>NUCLEOTIDE SEQUENCE</scope>
    <source>
        <strain evidence="2">SM1354</strain>
    </source>
</reference>
<dbReference type="PANTHER" id="PTHR36934:SF1">
    <property type="entry name" value="THIOESTERASE DOMAIN-CONTAINING PROTEIN"/>
    <property type="match status" value="1"/>
</dbReference>
<evidence type="ECO:0000259" key="1">
    <source>
        <dbReference type="Pfam" id="PF22636"/>
    </source>
</evidence>
<organism evidence="2 3">
    <name type="scientific">Marivirga atlantica</name>
    <dbReference type="NCBI Taxonomy" id="1548457"/>
    <lineage>
        <taxon>Bacteria</taxon>
        <taxon>Pseudomonadati</taxon>
        <taxon>Bacteroidota</taxon>
        <taxon>Cytophagia</taxon>
        <taxon>Cytophagales</taxon>
        <taxon>Marivirgaceae</taxon>
        <taxon>Marivirga</taxon>
    </lineage>
</organism>
<dbReference type="Gene3D" id="3.10.129.10">
    <property type="entry name" value="Hotdog Thioesterase"/>
    <property type="match status" value="1"/>
</dbReference>
<dbReference type="Proteomes" id="UP000642920">
    <property type="component" value="Unassembled WGS sequence"/>
</dbReference>
<protein>
    <recommendedName>
        <fullName evidence="1">Fluoroacetyl-CoA-specific thioesterase-like domain-containing protein</fullName>
    </recommendedName>
</protein>
<dbReference type="InterPro" id="IPR025540">
    <property type="entry name" value="FlK"/>
</dbReference>
<dbReference type="AlphaFoldDB" id="A0A937A987"/>
<evidence type="ECO:0000313" key="3">
    <source>
        <dbReference type="Proteomes" id="UP000642920"/>
    </source>
</evidence>
<sequence>MQNLFNKGDTKTHHFKVKASDYAAFEGQSVHKVCSTFALAREIEWSTRLFVLEMLDEDEEGIGTSLKINHKAPAFLGEAVEIIATFEEILNQEIICSYQVLVGSRLVAEGQTGQRILPKDKIQEVFQKHYIG</sequence>
<proteinExistence type="predicted"/>
<dbReference type="EMBL" id="JAERQG010000003">
    <property type="protein sequence ID" value="MBL0765955.1"/>
    <property type="molecule type" value="Genomic_DNA"/>
</dbReference>
<dbReference type="Pfam" id="PF22636">
    <property type="entry name" value="FlK"/>
    <property type="match status" value="1"/>
</dbReference>
<dbReference type="PANTHER" id="PTHR36934">
    <property type="entry name" value="BLR0278 PROTEIN"/>
    <property type="match status" value="1"/>
</dbReference>
<dbReference type="RefSeq" id="WP_201921614.1">
    <property type="nucleotide sequence ID" value="NZ_JAERQG010000003.1"/>
</dbReference>
<comment type="caution">
    <text evidence="2">The sequence shown here is derived from an EMBL/GenBank/DDBJ whole genome shotgun (WGS) entry which is preliminary data.</text>
</comment>
<keyword evidence="3" id="KW-1185">Reference proteome</keyword>
<evidence type="ECO:0000313" key="2">
    <source>
        <dbReference type="EMBL" id="MBL0765955.1"/>
    </source>
</evidence>